<comment type="caution">
    <text evidence="7">The sequence shown here is derived from an EMBL/GenBank/DDBJ whole genome shotgun (WGS) entry which is preliminary data.</text>
</comment>
<dbReference type="Pfam" id="PF03055">
    <property type="entry name" value="RPE65"/>
    <property type="match status" value="1"/>
</dbReference>
<feature type="binding site" evidence="5">
    <location>
        <position position="382"/>
    </location>
    <ligand>
        <name>Fe cation</name>
        <dbReference type="ChEBI" id="CHEBI:24875"/>
        <note>catalytic</note>
    </ligand>
</feature>
<evidence type="ECO:0000313" key="8">
    <source>
        <dbReference type="Proteomes" id="UP000708208"/>
    </source>
</evidence>
<dbReference type="InterPro" id="IPR004294">
    <property type="entry name" value="Carotenoid_Oase"/>
</dbReference>
<keyword evidence="6" id="KW-1133">Transmembrane helix</keyword>
<feature type="binding site" evidence="5">
    <location>
        <position position="250"/>
    </location>
    <ligand>
        <name>Fe cation</name>
        <dbReference type="ChEBI" id="CHEBI:24875"/>
        <note>catalytic</note>
    </ligand>
</feature>
<keyword evidence="8" id="KW-1185">Reference proteome</keyword>
<evidence type="ECO:0000256" key="2">
    <source>
        <dbReference type="ARBA" id="ARBA00022723"/>
    </source>
</evidence>
<feature type="binding site" evidence="5">
    <location>
        <position position="598"/>
    </location>
    <ligand>
        <name>Fe cation</name>
        <dbReference type="ChEBI" id="CHEBI:24875"/>
        <note>catalytic</note>
    </ligand>
</feature>
<evidence type="ECO:0000256" key="3">
    <source>
        <dbReference type="ARBA" id="ARBA00023002"/>
    </source>
</evidence>
<evidence type="ECO:0000256" key="6">
    <source>
        <dbReference type="SAM" id="Phobius"/>
    </source>
</evidence>
<evidence type="ECO:0000313" key="7">
    <source>
        <dbReference type="EMBL" id="CAG7834109.1"/>
    </source>
</evidence>
<evidence type="ECO:0000256" key="1">
    <source>
        <dbReference type="ARBA" id="ARBA00006787"/>
    </source>
</evidence>
<protein>
    <submittedName>
        <fullName evidence="7">Uncharacterized protein</fullName>
    </submittedName>
</protein>
<keyword evidence="6" id="KW-0472">Membrane</keyword>
<keyword evidence="3" id="KW-0560">Oxidoreductase</keyword>
<name>A0A8J2LKA8_9HEXA</name>
<dbReference type="PANTHER" id="PTHR10543:SF24">
    <property type="entry name" value="CAROTENOID ISOMEROOXYGENASE"/>
    <property type="match status" value="1"/>
</dbReference>
<keyword evidence="2 5" id="KW-0479">Metal-binding</keyword>
<evidence type="ECO:0000256" key="5">
    <source>
        <dbReference type="PIRSR" id="PIRSR604294-1"/>
    </source>
</evidence>
<dbReference type="OrthoDB" id="1069523at2759"/>
<accession>A0A8J2LKA8</accession>
<dbReference type="AlphaFoldDB" id="A0A8J2LKA8"/>
<feature type="non-terminal residue" evidence="7">
    <location>
        <position position="1"/>
    </location>
</feature>
<dbReference type="GO" id="GO:0046872">
    <property type="term" value="F:metal ion binding"/>
    <property type="evidence" value="ECO:0007669"/>
    <property type="project" value="UniProtKB-KW"/>
</dbReference>
<comment type="similarity">
    <text evidence="1">Belongs to the carotenoid oxygenase family.</text>
</comment>
<organism evidence="7 8">
    <name type="scientific">Allacma fusca</name>
    <dbReference type="NCBI Taxonomy" id="39272"/>
    <lineage>
        <taxon>Eukaryota</taxon>
        <taxon>Metazoa</taxon>
        <taxon>Ecdysozoa</taxon>
        <taxon>Arthropoda</taxon>
        <taxon>Hexapoda</taxon>
        <taxon>Collembola</taxon>
        <taxon>Symphypleona</taxon>
        <taxon>Sminthuridae</taxon>
        <taxon>Allacma</taxon>
    </lineage>
</organism>
<gene>
    <name evidence="7" type="ORF">AFUS01_LOCUS43646</name>
</gene>
<proteinExistence type="inferred from homology"/>
<reference evidence="7" key="1">
    <citation type="submission" date="2021-06" db="EMBL/GenBank/DDBJ databases">
        <authorList>
            <person name="Hodson N. C."/>
            <person name="Mongue J. A."/>
            <person name="Jaron S. K."/>
        </authorList>
    </citation>
    <scope>NUCLEOTIDE SEQUENCE</scope>
</reference>
<keyword evidence="4 5" id="KW-0408">Iron</keyword>
<dbReference type="GO" id="GO:0010436">
    <property type="term" value="F:carotenoid dioxygenase activity"/>
    <property type="evidence" value="ECO:0007669"/>
    <property type="project" value="TreeGrafter"/>
</dbReference>
<dbReference type="GO" id="GO:0042574">
    <property type="term" value="P:retinal metabolic process"/>
    <property type="evidence" value="ECO:0007669"/>
    <property type="project" value="TreeGrafter"/>
</dbReference>
<dbReference type="PANTHER" id="PTHR10543">
    <property type="entry name" value="BETA-CAROTENE DIOXYGENASE"/>
    <property type="match status" value="1"/>
</dbReference>
<dbReference type="EMBL" id="CAJVCH010570114">
    <property type="protein sequence ID" value="CAG7834109.1"/>
    <property type="molecule type" value="Genomic_DNA"/>
</dbReference>
<dbReference type="GO" id="GO:0003834">
    <property type="term" value="F:beta-carotene 15,15'-dioxygenase activity"/>
    <property type="evidence" value="ECO:0007669"/>
    <property type="project" value="TreeGrafter"/>
</dbReference>
<sequence length="611" mass="68742">GRQEQISVDSYLNCIEHLKCLGFNMIILTGLILVFTTLAAMATKLWNFVFRPNLPKRNIQLFRESSSGTGTERPHSFFRNCENPTIEPVTGSVQGRIPEWLEGTLIRNGTGITKVGDDVYNHLFDGLAVLHRYHISNGKATYTSRPLESDTYKKNMAANRIVVSEFGTSGFADPCKTIFERFQSNFQSMIGKSKEAMTDNCSVNVGYYGDQLYAMTETNTIRRIDPENLKIVGDKTVITKYVAVNHATAHPHVCEDGSVYNIGTSYRHSRGPHYVVVKVPPTFGSKDTSYEGAEIVCEIPFASYRRPAYYHSFGVTKDKVIFIESPLRLDVLKLATAAFTKISFAQAMSWDPSLKTRFYVASLTDGKVHPVVYESDPFFTFHHINAYEEDGQIIVDVAAYDRGDVVMNLENKRINELSNTANEATARRFVLPLNVFTASEQGQNLVTLRNTEATAKLTSVSGEKPAVFCTPQHLSKDWMELPRINYLRNAQSYNYFYAITSLENKTWTTPEPDGITKVDINKNESIRWSEQGMIPSEPIFVANPHATSKDEDDGVVLSALMHKEEENRVTLLILDAKNMKELAKVKFETAGAFTATFHGQWANQADKIHLY</sequence>
<feature type="binding site" evidence="5">
    <location>
        <position position="311"/>
    </location>
    <ligand>
        <name>Fe cation</name>
        <dbReference type="ChEBI" id="CHEBI:24875"/>
        <note>catalytic</note>
    </ligand>
</feature>
<evidence type="ECO:0000256" key="4">
    <source>
        <dbReference type="ARBA" id="ARBA00023004"/>
    </source>
</evidence>
<dbReference type="Proteomes" id="UP000708208">
    <property type="component" value="Unassembled WGS sequence"/>
</dbReference>
<keyword evidence="6" id="KW-0812">Transmembrane</keyword>
<dbReference type="GO" id="GO:0016121">
    <property type="term" value="P:carotene catabolic process"/>
    <property type="evidence" value="ECO:0007669"/>
    <property type="project" value="TreeGrafter"/>
</dbReference>
<comment type="cofactor">
    <cofactor evidence="5">
        <name>Fe(2+)</name>
        <dbReference type="ChEBI" id="CHEBI:29033"/>
    </cofactor>
    <text evidence="5">Binds 1 Fe(2+) ion per subunit.</text>
</comment>
<feature type="transmembrane region" description="Helical" evidence="6">
    <location>
        <begin position="21"/>
        <end position="46"/>
    </location>
</feature>